<dbReference type="PROSITE" id="PS50297">
    <property type="entry name" value="ANK_REP_REGION"/>
    <property type="match status" value="2"/>
</dbReference>
<keyword evidence="1" id="KW-0677">Repeat</keyword>
<comment type="caution">
    <text evidence="4">The sequence shown here is derived from an EMBL/GenBank/DDBJ whole genome shotgun (WGS) entry which is preliminary data.</text>
</comment>
<evidence type="ECO:0000256" key="2">
    <source>
        <dbReference type="ARBA" id="ARBA00023043"/>
    </source>
</evidence>
<evidence type="ECO:0000256" key="1">
    <source>
        <dbReference type="ARBA" id="ARBA00022737"/>
    </source>
</evidence>
<reference evidence="4 5" key="1">
    <citation type="submission" date="2023-03" db="EMBL/GenBank/DDBJ databases">
        <title>Genome insight into feeding habits of ladybird beetles.</title>
        <authorList>
            <person name="Li H.-S."/>
            <person name="Huang Y.-H."/>
            <person name="Pang H."/>
        </authorList>
    </citation>
    <scope>NUCLEOTIDE SEQUENCE [LARGE SCALE GENOMIC DNA]</scope>
    <source>
        <strain evidence="4">SYSU_2023b</strain>
        <tissue evidence="4">Whole body</tissue>
    </source>
</reference>
<dbReference type="InterPro" id="IPR036770">
    <property type="entry name" value="Ankyrin_rpt-contain_sf"/>
</dbReference>
<gene>
    <name evidence="4" type="ORF">WA026_021314</name>
</gene>
<dbReference type="SUPFAM" id="SSF48403">
    <property type="entry name" value="Ankyrin repeat"/>
    <property type="match status" value="1"/>
</dbReference>
<accession>A0AAW1UCH4</accession>
<evidence type="ECO:0000313" key="5">
    <source>
        <dbReference type="Proteomes" id="UP001431783"/>
    </source>
</evidence>
<proteinExistence type="predicted"/>
<evidence type="ECO:0000313" key="4">
    <source>
        <dbReference type="EMBL" id="KAK9878298.1"/>
    </source>
</evidence>
<dbReference type="InterPro" id="IPR002110">
    <property type="entry name" value="Ankyrin_rpt"/>
</dbReference>
<keyword evidence="5" id="KW-1185">Reference proteome</keyword>
<dbReference type="SMART" id="SM00248">
    <property type="entry name" value="ANK"/>
    <property type="match status" value="8"/>
</dbReference>
<feature type="repeat" description="ANK" evidence="3">
    <location>
        <begin position="74"/>
        <end position="106"/>
    </location>
</feature>
<keyword evidence="2 3" id="KW-0040">ANK repeat</keyword>
<dbReference type="PROSITE" id="PS50088">
    <property type="entry name" value="ANK_REPEAT"/>
    <property type="match status" value="3"/>
</dbReference>
<dbReference type="AlphaFoldDB" id="A0AAW1UCH4"/>
<dbReference type="Pfam" id="PF12796">
    <property type="entry name" value="Ank_2"/>
    <property type="match status" value="2"/>
</dbReference>
<dbReference type="PANTHER" id="PTHR24198:SF165">
    <property type="entry name" value="ANKYRIN REPEAT-CONTAINING PROTEIN-RELATED"/>
    <property type="match status" value="1"/>
</dbReference>
<dbReference type="PANTHER" id="PTHR24198">
    <property type="entry name" value="ANKYRIN REPEAT AND PROTEIN KINASE DOMAIN-CONTAINING PROTEIN"/>
    <property type="match status" value="1"/>
</dbReference>
<protein>
    <submittedName>
        <fullName evidence="4">Uncharacterized protein</fullName>
    </submittedName>
</protein>
<dbReference type="EMBL" id="JARQZJ010000046">
    <property type="protein sequence ID" value="KAK9878298.1"/>
    <property type="molecule type" value="Genomic_DNA"/>
</dbReference>
<feature type="repeat" description="ANK" evidence="3">
    <location>
        <begin position="179"/>
        <end position="211"/>
    </location>
</feature>
<feature type="repeat" description="ANK" evidence="3">
    <location>
        <begin position="142"/>
        <end position="178"/>
    </location>
</feature>
<dbReference type="Proteomes" id="UP001431783">
    <property type="component" value="Unassembled WGS sequence"/>
</dbReference>
<evidence type="ECO:0000256" key="3">
    <source>
        <dbReference type="PROSITE-ProRule" id="PRU00023"/>
    </source>
</evidence>
<sequence length="512" mass="59570">MAKNEMKKVRANQHRLHEVYASAAHLVCRILGERETTKKPIWTFLHAFAFKGYHEKCFELLRRDSEDLNTTNELGETPLHLACITANYRCIETLLDFEPKINIQSDLLYTHLNLYFSRTPENEDILKKLLNAGANPDISDKDGYSPLHTLSLQDETDKTEIFARLLLKYRANIHSESNLNETPLHLAIYRGRKSLVKVLLDSGASFTAFDVHGRTPIDISLEIQNQYPTVYHLVAKHVIIQYCLGFRMNLELLEKVCNWEIHRNFKRICEEELQKLKSTFAGESTVSFYDMLVLPTHTVAKYFFNANIVVSFRKFYMEESIFGPILLKRYEEAMERSDRIKLGILASKETFPFLPDLCVDKLFEYLDIEAIYKGRKRLVKVLLDSGASFTTFDVHGRTPIDISLQNEDRYPTIYDLVAKHVIIQYCSGFRMNLQLFERVCNSETHRNFKRTCEEDLQKLKGTFAGESTVWFYDILVLPTHTVAKYFFNANIDLSFGNFYMKESIFGPFLLKK</sequence>
<organism evidence="4 5">
    <name type="scientific">Henosepilachna vigintioctopunctata</name>
    <dbReference type="NCBI Taxonomy" id="420089"/>
    <lineage>
        <taxon>Eukaryota</taxon>
        <taxon>Metazoa</taxon>
        <taxon>Ecdysozoa</taxon>
        <taxon>Arthropoda</taxon>
        <taxon>Hexapoda</taxon>
        <taxon>Insecta</taxon>
        <taxon>Pterygota</taxon>
        <taxon>Neoptera</taxon>
        <taxon>Endopterygota</taxon>
        <taxon>Coleoptera</taxon>
        <taxon>Polyphaga</taxon>
        <taxon>Cucujiformia</taxon>
        <taxon>Coccinelloidea</taxon>
        <taxon>Coccinellidae</taxon>
        <taxon>Epilachninae</taxon>
        <taxon>Epilachnini</taxon>
        <taxon>Henosepilachna</taxon>
    </lineage>
</organism>
<name>A0AAW1UCH4_9CUCU</name>
<dbReference type="Gene3D" id="1.25.40.20">
    <property type="entry name" value="Ankyrin repeat-containing domain"/>
    <property type="match status" value="1"/>
</dbReference>